<reference evidence="2" key="1">
    <citation type="submission" date="2017-05" db="UniProtKB">
        <authorList>
            <consortium name="EnsemblMetazoa"/>
        </authorList>
    </citation>
    <scope>IDENTIFICATION</scope>
</reference>
<dbReference type="InParanoid" id="A0A1X7USR2"/>
<feature type="transmembrane region" description="Helical" evidence="1">
    <location>
        <begin position="12"/>
        <end position="30"/>
    </location>
</feature>
<dbReference type="AlphaFoldDB" id="A0A1X7USR2"/>
<keyword evidence="1" id="KW-0472">Membrane</keyword>
<protein>
    <submittedName>
        <fullName evidence="2">Uncharacterized protein</fullName>
    </submittedName>
</protein>
<accession>A0A1X7USR2</accession>
<evidence type="ECO:0000313" key="2">
    <source>
        <dbReference type="EnsemblMetazoa" id="Aqu2.1.30691_001"/>
    </source>
</evidence>
<dbReference type="EnsemblMetazoa" id="Aqu2.1.30691_001">
    <property type="protein sequence ID" value="Aqu2.1.30691_001"/>
    <property type="gene ID" value="Aqu2.1.30691"/>
</dbReference>
<evidence type="ECO:0000256" key="1">
    <source>
        <dbReference type="SAM" id="Phobius"/>
    </source>
</evidence>
<proteinExistence type="predicted"/>
<sequence>MPEVPEVKSMRLRVRIPLWADVFLFFYIFFRDPNTILGNRRPGFYLRKYGICSSFMYKI</sequence>
<keyword evidence="1" id="KW-0812">Transmembrane</keyword>
<keyword evidence="1" id="KW-1133">Transmembrane helix</keyword>
<organism evidence="2">
    <name type="scientific">Amphimedon queenslandica</name>
    <name type="common">Sponge</name>
    <dbReference type="NCBI Taxonomy" id="400682"/>
    <lineage>
        <taxon>Eukaryota</taxon>
        <taxon>Metazoa</taxon>
        <taxon>Porifera</taxon>
        <taxon>Demospongiae</taxon>
        <taxon>Heteroscleromorpha</taxon>
        <taxon>Haplosclerida</taxon>
        <taxon>Niphatidae</taxon>
        <taxon>Amphimedon</taxon>
    </lineage>
</organism>
<name>A0A1X7USR2_AMPQE</name>